<dbReference type="FunFam" id="2.40.50.140:FF:000127">
    <property type="entry name" value="Exosome complex component RRP40"/>
    <property type="match status" value="1"/>
</dbReference>
<dbReference type="GeneID" id="7826503"/>
<reference evidence="7" key="1">
    <citation type="journal article" date="2006" name="PLoS Biol.">
        <title>Macronuclear genome sequence of the ciliate Tetrahymena thermophila, a model eukaryote.</title>
        <authorList>
            <person name="Eisen J.A."/>
            <person name="Coyne R.S."/>
            <person name="Wu M."/>
            <person name="Wu D."/>
            <person name="Thiagarajan M."/>
            <person name="Wortman J.R."/>
            <person name="Badger J.H."/>
            <person name="Ren Q."/>
            <person name="Amedeo P."/>
            <person name="Jones K.M."/>
            <person name="Tallon L.J."/>
            <person name="Delcher A.L."/>
            <person name="Salzberg S.L."/>
            <person name="Silva J.C."/>
            <person name="Haas B.J."/>
            <person name="Majoros W.H."/>
            <person name="Farzad M."/>
            <person name="Carlton J.M."/>
            <person name="Smith R.K. Jr."/>
            <person name="Garg J."/>
            <person name="Pearlman R.E."/>
            <person name="Karrer K.M."/>
            <person name="Sun L."/>
            <person name="Manning G."/>
            <person name="Elde N.C."/>
            <person name="Turkewitz A.P."/>
            <person name="Asai D.J."/>
            <person name="Wilkes D.E."/>
            <person name="Wang Y."/>
            <person name="Cai H."/>
            <person name="Collins K."/>
            <person name="Stewart B.A."/>
            <person name="Lee S.R."/>
            <person name="Wilamowska K."/>
            <person name="Weinberg Z."/>
            <person name="Ruzzo W.L."/>
            <person name="Wloga D."/>
            <person name="Gaertig J."/>
            <person name="Frankel J."/>
            <person name="Tsao C.-C."/>
            <person name="Gorovsky M.A."/>
            <person name="Keeling P.J."/>
            <person name="Waller R.F."/>
            <person name="Patron N.J."/>
            <person name="Cherry J.M."/>
            <person name="Stover N.A."/>
            <person name="Krieger C.J."/>
            <person name="del Toro C."/>
            <person name="Ryder H.F."/>
            <person name="Williamson S.C."/>
            <person name="Barbeau R.A."/>
            <person name="Hamilton E.P."/>
            <person name="Orias E."/>
        </authorList>
    </citation>
    <scope>NUCLEOTIDE SEQUENCE [LARGE SCALE GENOMIC DNA]</scope>
    <source>
        <strain evidence="7">SB210</strain>
    </source>
</reference>
<evidence type="ECO:0000313" key="7">
    <source>
        <dbReference type="Proteomes" id="UP000009168"/>
    </source>
</evidence>
<dbReference type="RefSeq" id="XP_001010258.1">
    <property type="nucleotide sequence ID" value="XM_001010258.3"/>
</dbReference>
<accession>Q22XJ7</accession>
<dbReference type="GO" id="GO:0071034">
    <property type="term" value="P:CUT catabolic process"/>
    <property type="evidence" value="ECO:0007669"/>
    <property type="project" value="TreeGrafter"/>
</dbReference>
<keyword evidence="7" id="KW-1185">Reference proteome</keyword>
<evidence type="ECO:0000313" key="6">
    <source>
        <dbReference type="EMBL" id="EAR90013.1"/>
    </source>
</evidence>
<protein>
    <submittedName>
        <fullName evidence="6">Exosome complex exonuclease RRP40, putative</fullName>
    </submittedName>
</protein>
<keyword evidence="6" id="KW-0269">Exonuclease</keyword>
<dbReference type="Pfam" id="PF21262">
    <property type="entry name" value="RRP40_S1"/>
    <property type="match status" value="1"/>
</dbReference>
<dbReference type="HOGENOM" id="CLU_069847_5_1_1"/>
<dbReference type="InterPro" id="IPR004088">
    <property type="entry name" value="KH_dom_type_1"/>
</dbReference>
<dbReference type="GO" id="GO:0000467">
    <property type="term" value="P:exonucleolytic trimming to generate mature 3'-end of 5.8S rRNA from tricistronic rRNA transcript (SSU-rRNA, 5.8S rRNA, LSU-rRNA)"/>
    <property type="evidence" value="ECO:0007669"/>
    <property type="project" value="TreeGrafter"/>
</dbReference>
<dbReference type="Pfam" id="PF15985">
    <property type="entry name" value="KH_6"/>
    <property type="match status" value="1"/>
</dbReference>
<evidence type="ECO:0000256" key="2">
    <source>
        <dbReference type="ARBA" id="ARBA00022490"/>
    </source>
</evidence>
<evidence type="ECO:0000256" key="3">
    <source>
        <dbReference type="ARBA" id="ARBA00022835"/>
    </source>
</evidence>
<dbReference type="FunCoup" id="Q22XJ7">
    <property type="interactions" value="253"/>
</dbReference>
<keyword evidence="4" id="KW-0694">RNA-binding</keyword>
<dbReference type="OMA" id="SYMAFPN"/>
<dbReference type="GO" id="GO:0000176">
    <property type="term" value="C:nuclear exosome (RNase complex)"/>
    <property type="evidence" value="ECO:0007669"/>
    <property type="project" value="TreeGrafter"/>
</dbReference>
<dbReference type="GO" id="GO:0003723">
    <property type="term" value="F:RNA binding"/>
    <property type="evidence" value="ECO:0007669"/>
    <property type="project" value="UniProtKB-KW"/>
</dbReference>
<dbReference type="KEGG" id="tet:TTHERM_01050590"/>
<comment type="subcellular location">
    <subcellularLocation>
        <location evidence="1">Nucleus</location>
    </subcellularLocation>
</comment>
<dbReference type="PANTHER" id="PTHR21321">
    <property type="entry name" value="PNAS-3 RELATED"/>
    <property type="match status" value="1"/>
</dbReference>
<keyword evidence="3" id="KW-0271">Exosome</keyword>
<dbReference type="Proteomes" id="UP000009168">
    <property type="component" value="Unassembled WGS sequence"/>
</dbReference>
<evidence type="ECO:0000256" key="1">
    <source>
        <dbReference type="ARBA" id="ARBA00004123"/>
    </source>
</evidence>
<dbReference type="Gene3D" id="3.30.1370.10">
    <property type="entry name" value="K Homology domain, type 1"/>
    <property type="match status" value="1"/>
</dbReference>
<dbReference type="SUPFAM" id="SSF50249">
    <property type="entry name" value="Nucleic acid-binding proteins"/>
    <property type="match status" value="1"/>
</dbReference>
<dbReference type="eggNOG" id="KOG1004">
    <property type="taxonomic scope" value="Eukaryota"/>
</dbReference>
<dbReference type="GO" id="GO:0071038">
    <property type="term" value="P:TRAMP-dependent tRNA surveillance pathway"/>
    <property type="evidence" value="ECO:0007669"/>
    <property type="project" value="TreeGrafter"/>
</dbReference>
<organism evidence="6 7">
    <name type="scientific">Tetrahymena thermophila (strain SB210)</name>
    <dbReference type="NCBI Taxonomy" id="312017"/>
    <lineage>
        <taxon>Eukaryota</taxon>
        <taxon>Sar</taxon>
        <taxon>Alveolata</taxon>
        <taxon>Ciliophora</taxon>
        <taxon>Intramacronucleata</taxon>
        <taxon>Oligohymenophorea</taxon>
        <taxon>Hymenostomatida</taxon>
        <taxon>Tetrahymenina</taxon>
        <taxon>Tetrahymenidae</taxon>
        <taxon>Tetrahymena</taxon>
    </lineage>
</organism>
<dbReference type="GO" id="GO:0004527">
    <property type="term" value="F:exonuclease activity"/>
    <property type="evidence" value="ECO:0007669"/>
    <property type="project" value="UniProtKB-KW"/>
</dbReference>
<dbReference type="GO" id="GO:0000177">
    <property type="term" value="C:cytoplasmic exosome (RNase complex)"/>
    <property type="evidence" value="ECO:0007669"/>
    <property type="project" value="TreeGrafter"/>
</dbReference>
<dbReference type="PANTHER" id="PTHR21321:SF1">
    <property type="entry name" value="EXOSOME COMPLEX COMPONENT RRP40"/>
    <property type="match status" value="1"/>
</dbReference>
<dbReference type="InterPro" id="IPR049469">
    <property type="entry name" value="RRP40_KH-I"/>
</dbReference>
<proteinExistence type="predicted"/>
<keyword evidence="6" id="KW-0378">Hydrolase</keyword>
<name>Q22XJ7_TETTS</name>
<dbReference type="EMBL" id="GG662806">
    <property type="protein sequence ID" value="EAR90013.1"/>
    <property type="molecule type" value="Genomic_DNA"/>
</dbReference>
<keyword evidence="2" id="KW-0963">Cytoplasm</keyword>
<dbReference type="AlphaFoldDB" id="Q22XJ7"/>
<feature type="domain" description="K Homology" evidence="5">
    <location>
        <begin position="166"/>
        <end position="214"/>
    </location>
</feature>
<sequence length="249" mass="28178">MEIEKQQQPALNIVLPGEQIDLSQLTGQLQIDEKSFTLTTDNQLYSNKSGVLVDTQLKDGSCGLTVKAYAQKYYAEVDDYVIGVIKGRVQEYYLVDIGAQEDALLSFYGFEGATKKNRPNLRDGSLIFCRVTEANKYMKIKVDCIHPKIKKQWMTGESFFGQLKDGMVSNISIEYARSIIGQGDFVFRAFKKYIKSFETAIGSNGKVWIKTLQPQNTILILNVLNKCENMSIEQIKVYVDQISPLLVKE</sequence>
<keyword evidence="6" id="KW-0540">Nuclease</keyword>
<dbReference type="Gene3D" id="2.40.50.140">
    <property type="entry name" value="Nucleic acid-binding proteins"/>
    <property type="match status" value="1"/>
</dbReference>
<dbReference type="SUPFAM" id="SSF54791">
    <property type="entry name" value="Eukaryotic type KH-domain (KH-domain type I)"/>
    <property type="match status" value="1"/>
</dbReference>
<dbReference type="InterPro" id="IPR012340">
    <property type="entry name" value="NA-bd_OB-fold"/>
</dbReference>
<dbReference type="InterPro" id="IPR036612">
    <property type="entry name" value="KH_dom_type_1_sf"/>
</dbReference>
<gene>
    <name evidence="6" type="ORF">TTHERM_01050590</name>
</gene>
<dbReference type="OrthoDB" id="340500at2759"/>
<dbReference type="GO" id="GO:0071051">
    <property type="term" value="P:poly(A)-dependent snoRNA 3'-end processing"/>
    <property type="evidence" value="ECO:0007669"/>
    <property type="project" value="TreeGrafter"/>
</dbReference>
<dbReference type="STRING" id="312017.Q22XJ7"/>
<evidence type="ECO:0000256" key="4">
    <source>
        <dbReference type="ARBA" id="ARBA00022884"/>
    </source>
</evidence>
<dbReference type="GO" id="GO:0034475">
    <property type="term" value="P:U4 snRNA 3'-end processing"/>
    <property type="evidence" value="ECO:0007669"/>
    <property type="project" value="TreeGrafter"/>
</dbReference>
<evidence type="ECO:0000259" key="5">
    <source>
        <dbReference type="Pfam" id="PF15985"/>
    </source>
</evidence>
<dbReference type="CDD" id="cd22526">
    <property type="entry name" value="KH-I_Rrp40"/>
    <property type="match status" value="1"/>
</dbReference>
<dbReference type="GO" id="GO:0071035">
    <property type="term" value="P:nuclear polyadenylation-dependent rRNA catabolic process"/>
    <property type="evidence" value="ECO:0007669"/>
    <property type="project" value="TreeGrafter"/>
</dbReference>
<dbReference type="InParanoid" id="Q22XJ7"/>
<dbReference type="InterPro" id="IPR026699">
    <property type="entry name" value="Exosome_RNA_bind1/RRP40/RRP4"/>
</dbReference>